<name>A0AA87ZRQ4_FICCA</name>
<organism evidence="1 2">
    <name type="scientific">Ficus carica</name>
    <name type="common">Common fig</name>
    <dbReference type="NCBI Taxonomy" id="3494"/>
    <lineage>
        <taxon>Eukaryota</taxon>
        <taxon>Viridiplantae</taxon>
        <taxon>Streptophyta</taxon>
        <taxon>Embryophyta</taxon>
        <taxon>Tracheophyta</taxon>
        <taxon>Spermatophyta</taxon>
        <taxon>Magnoliopsida</taxon>
        <taxon>eudicotyledons</taxon>
        <taxon>Gunneridae</taxon>
        <taxon>Pentapetalae</taxon>
        <taxon>rosids</taxon>
        <taxon>fabids</taxon>
        <taxon>Rosales</taxon>
        <taxon>Moraceae</taxon>
        <taxon>Ficeae</taxon>
        <taxon>Ficus</taxon>
    </lineage>
</organism>
<sequence length="94" mass="9791">MNLQIHCRIKFSPPSPEFSKSGFSSPPSPLHCLPLLLKASPPAELAPPPFVKSGLPPIPPTFSLSTVAPSPLMLSPSPPCGSSPILTLPPDPGF</sequence>
<proteinExistence type="predicted"/>
<comment type="caution">
    <text evidence="1">The sequence shown here is derived from an EMBL/GenBank/DDBJ whole genome shotgun (WGS) entry which is preliminary data.</text>
</comment>
<dbReference type="EMBL" id="BTGU01000006">
    <property type="protein sequence ID" value="GMN37275.1"/>
    <property type="molecule type" value="Genomic_DNA"/>
</dbReference>
<dbReference type="AlphaFoldDB" id="A0AA87ZRQ4"/>
<dbReference type="Proteomes" id="UP001187192">
    <property type="component" value="Unassembled WGS sequence"/>
</dbReference>
<keyword evidence="2" id="KW-1185">Reference proteome</keyword>
<evidence type="ECO:0000313" key="1">
    <source>
        <dbReference type="EMBL" id="GMN37275.1"/>
    </source>
</evidence>
<evidence type="ECO:0000313" key="2">
    <source>
        <dbReference type="Proteomes" id="UP001187192"/>
    </source>
</evidence>
<protein>
    <submittedName>
        <fullName evidence="1">Uncharacterized protein</fullName>
    </submittedName>
</protein>
<gene>
    <name evidence="1" type="ORF">TIFTF001_006698</name>
</gene>
<accession>A0AA87ZRQ4</accession>
<reference evidence="1" key="1">
    <citation type="submission" date="2023-07" db="EMBL/GenBank/DDBJ databases">
        <title>draft genome sequence of fig (Ficus carica).</title>
        <authorList>
            <person name="Takahashi T."/>
            <person name="Nishimura K."/>
        </authorList>
    </citation>
    <scope>NUCLEOTIDE SEQUENCE</scope>
</reference>